<name>A0ABQ9PXR3_9PEZI</name>
<organism evidence="2 3">
    <name type="scientific">Colletotrichum limetticola</name>
    <dbReference type="NCBI Taxonomy" id="1209924"/>
    <lineage>
        <taxon>Eukaryota</taxon>
        <taxon>Fungi</taxon>
        <taxon>Dikarya</taxon>
        <taxon>Ascomycota</taxon>
        <taxon>Pezizomycotina</taxon>
        <taxon>Sordariomycetes</taxon>
        <taxon>Hypocreomycetidae</taxon>
        <taxon>Glomerellales</taxon>
        <taxon>Glomerellaceae</taxon>
        <taxon>Colletotrichum</taxon>
        <taxon>Colletotrichum acutatum species complex</taxon>
    </lineage>
</organism>
<keyword evidence="3" id="KW-1185">Reference proteome</keyword>
<evidence type="ECO:0000313" key="3">
    <source>
        <dbReference type="Proteomes" id="UP001169217"/>
    </source>
</evidence>
<gene>
    <name evidence="2" type="ORF">CLIM01_06274</name>
</gene>
<sequence>MRFQIAAAALALISGTVADSYDYCACQQWSNGPVDHAATAKVAAKPCYGYVWGPSEHLSNSKTTWFAHSPGPRYDGQYLQNMIKAWKIDGNDFNRRCRDAGAKDSTCFSCSSLQVNGDGRVQCNSG</sequence>
<evidence type="ECO:0000313" key="2">
    <source>
        <dbReference type="EMBL" id="KAK0376340.1"/>
    </source>
</evidence>
<comment type="caution">
    <text evidence="2">The sequence shown here is derived from an EMBL/GenBank/DDBJ whole genome shotgun (WGS) entry which is preliminary data.</text>
</comment>
<feature type="chain" id="PRO_5045161799" description="Secreted in xylem 5" evidence="1">
    <location>
        <begin position="19"/>
        <end position="126"/>
    </location>
</feature>
<feature type="signal peptide" evidence="1">
    <location>
        <begin position="1"/>
        <end position="18"/>
    </location>
</feature>
<proteinExistence type="predicted"/>
<evidence type="ECO:0008006" key="4">
    <source>
        <dbReference type="Google" id="ProtNLM"/>
    </source>
</evidence>
<dbReference type="EMBL" id="JARUPT010000168">
    <property type="protein sequence ID" value="KAK0376340.1"/>
    <property type="molecule type" value="Genomic_DNA"/>
</dbReference>
<evidence type="ECO:0000256" key="1">
    <source>
        <dbReference type="SAM" id="SignalP"/>
    </source>
</evidence>
<protein>
    <recommendedName>
        <fullName evidence="4">Secreted in xylem 5</fullName>
    </recommendedName>
</protein>
<keyword evidence="1" id="KW-0732">Signal</keyword>
<dbReference type="Proteomes" id="UP001169217">
    <property type="component" value="Unassembled WGS sequence"/>
</dbReference>
<accession>A0ABQ9PXR3</accession>
<reference evidence="2" key="1">
    <citation type="submission" date="2023-04" db="EMBL/GenBank/DDBJ databases">
        <title>Colletotrichum limetticola genome sequence.</title>
        <authorList>
            <person name="Baroncelli R."/>
        </authorList>
    </citation>
    <scope>NUCLEOTIDE SEQUENCE</scope>
    <source>
        <strain evidence="2">KLA-Anderson</strain>
    </source>
</reference>